<reference evidence="2" key="1">
    <citation type="submission" date="2021-01" db="EMBL/GenBank/DDBJ databases">
        <authorList>
            <person name="Corre E."/>
            <person name="Pelletier E."/>
            <person name="Niang G."/>
            <person name="Scheremetjew M."/>
            <person name="Finn R."/>
            <person name="Kale V."/>
            <person name="Holt S."/>
            <person name="Cochrane G."/>
            <person name="Meng A."/>
            <person name="Brown T."/>
            <person name="Cohen L."/>
        </authorList>
    </citation>
    <scope>NUCLEOTIDE SEQUENCE</scope>
    <source>
        <strain evidence="2">CCMP3107</strain>
    </source>
</reference>
<accession>A0A7S3XNR2</accession>
<feature type="region of interest" description="Disordered" evidence="1">
    <location>
        <begin position="97"/>
        <end position="121"/>
    </location>
</feature>
<proteinExistence type="predicted"/>
<evidence type="ECO:0000256" key="1">
    <source>
        <dbReference type="SAM" id="MobiDB-lite"/>
    </source>
</evidence>
<sequence>MGHEIHSRFRADVAGNVGVVGNVGLMLDVDGGASADYSVAEGAYREAVAAEPLAPSAAEKEMIGKVVNLGPADASERGMLPQPRDFCAEAQTARNLELLGSESASPFRGERGQPGTRRVAG</sequence>
<dbReference type="AlphaFoldDB" id="A0A7S3XNR2"/>
<gene>
    <name evidence="2" type="ORF">HAKA00212_LOCUS6564</name>
</gene>
<evidence type="ECO:0000313" key="2">
    <source>
        <dbReference type="EMBL" id="CAE0627885.1"/>
    </source>
</evidence>
<dbReference type="EMBL" id="HBIU01014183">
    <property type="protein sequence ID" value="CAE0627885.1"/>
    <property type="molecule type" value="Transcribed_RNA"/>
</dbReference>
<protein>
    <submittedName>
        <fullName evidence="2">Uncharacterized protein</fullName>
    </submittedName>
</protein>
<organism evidence="2">
    <name type="scientific">Heterosigma akashiwo</name>
    <name type="common">Chromophytic alga</name>
    <name type="synonym">Heterosigma carterae</name>
    <dbReference type="NCBI Taxonomy" id="2829"/>
    <lineage>
        <taxon>Eukaryota</taxon>
        <taxon>Sar</taxon>
        <taxon>Stramenopiles</taxon>
        <taxon>Ochrophyta</taxon>
        <taxon>Raphidophyceae</taxon>
        <taxon>Chattonellales</taxon>
        <taxon>Chattonellaceae</taxon>
        <taxon>Heterosigma</taxon>
    </lineage>
</organism>
<name>A0A7S3XNR2_HETAK</name>